<organism evidence="3">
    <name type="scientific">marine sediment metagenome</name>
    <dbReference type="NCBI Taxonomy" id="412755"/>
    <lineage>
        <taxon>unclassified sequences</taxon>
        <taxon>metagenomes</taxon>
        <taxon>ecological metagenomes</taxon>
    </lineage>
</organism>
<proteinExistence type="inferred from homology"/>
<dbReference type="InterPro" id="IPR051614">
    <property type="entry name" value="UPF0045_domain"/>
</dbReference>
<dbReference type="PANTHER" id="PTHR33777:SF1">
    <property type="entry name" value="UPF0045 PROTEIN ECM15"/>
    <property type="match status" value="1"/>
</dbReference>
<dbReference type="Pfam" id="PF01910">
    <property type="entry name" value="Thiamine_BP"/>
    <property type="match status" value="1"/>
</dbReference>
<feature type="domain" description="Thiamine-binding protein" evidence="2">
    <location>
        <begin position="5"/>
        <end position="95"/>
    </location>
</feature>
<dbReference type="PANTHER" id="PTHR33777">
    <property type="entry name" value="UPF0045 PROTEIN ECM15"/>
    <property type="match status" value="1"/>
</dbReference>
<sequence length="103" mass="11727">MMVVVEFNIIPLGKGISVSKFLAPALKELEERNVKFSVTPMCTIFEAESVEEAFDLARVAHEAVFRAGVERVVTTVKIDDRLDIERSMEEKVESLKKEIRETR</sequence>
<evidence type="ECO:0000256" key="1">
    <source>
        <dbReference type="ARBA" id="ARBA00010272"/>
    </source>
</evidence>
<dbReference type="InterPro" id="IPR002767">
    <property type="entry name" value="Thiamine_BP"/>
</dbReference>
<gene>
    <name evidence="3" type="ORF">S06H3_42288</name>
</gene>
<dbReference type="GO" id="GO:0005829">
    <property type="term" value="C:cytosol"/>
    <property type="evidence" value="ECO:0007669"/>
    <property type="project" value="TreeGrafter"/>
</dbReference>
<evidence type="ECO:0000313" key="3">
    <source>
        <dbReference type="EMBL" id="GAI37472.1"/>
    </source>
</evidence>
<evidence type="ECO:0000259" key="2">
    <source>
        <dbReference type="Pfam" id="PF01910"/>
    </source>
</evidence>
<dbReference type="NCBIfam" id="TIGR00106">
    <property type="entry name" value="MTH1187 family thiamine-binding protein"/>
    <property type="match status" value="1"/>
</dbReference>
<protein>
    <recommendedName>
        <fullName evidence="2">Thiamine-binding protein domain-containing protein</fullName>
    </recommendedName>
</protein>
<name>X1N0E9_9ZZZZ</name>
<accession>X1N0E9</accession>
<comment type="caution">
    <text evidence="3">The sequence shown here is derived from an EMBL/GenBank/DDBJ whole genome shotgun (WGS) entry which is preliminary data.</text>
</comment>
<comment type="similarity">
    <text evidence="1">Belongs to the UPF0045 family.</text>
</comment>
<dbReference type="AlphaFoldDB" id="X1N0E9"/>
<dbReference type="Gene3D" id="3.30.70.930">
    <property type="match status" value="1"/>
</dbReference>
<reference evidence="3" key="1">
    <citation type="journal article" date="2014" name="Front. Microbiol.">
        <title>High frequency of phylogenetically diverse reductive dehalogenase-homologous genes in deep subseafloor sedimentary metagenomes.</title>
        <authorList>
            <person name="Kawai M."/>
            <person name="Futagami T."/>
            <person name="Toyoda A."/>
            <person name="Takaki Y."/>
            <person name="Nishi S."/>
            <person name="Hori S."/>
            <person name="Arai W."/>
            <person name="Tsubouchi T."/>
            <person name="Morono Y."/>
            <person name="Uchiyama I."/>
            <person name="Ito T."/>
            <person name="Fujiyama A."/>
            <person name="Inagaki F."/>
            <person name="Takami H."/>
        </authorList>
    </citation>
    <scope>NUCLEOTIDE SEQUENCE</scope>
    <source>
        <strain evidence="3">Expedition CK06-06</strain>
    </source>
</reference>
<dbReference type="SUPFAM" id="SSF89957">
    <property type="entry name" value="MTH1187/YkoF-like"/>
    <property type="match status" value="1"/>
</dbReference>
<dbReference type="InterPro" id="IPR029756">
    <property type="entry name" value="MTH1187/YkoF-like"/>
</dbReference>
<dbReference type="EMBL" id="BARV01026133">
    <property type="protein sequence ID" value="GAI37472.1"/>
    <property type="molecule type" value="Genomic_DNA"/>
</dbReference>